<dbReference type="InterPro" id="IPR042096">
    <property type="entry name" value="Dihydro-acid_dehy_C"/>
</dbReference>
<reference evidence="10 11" key="1">
    <citation type="submission" date="2021-08" db="EMBL/GenBank/DDBJ databases">
        <authorList>
            <person name="Ping M."/>
        </authorList>
    </citation>
    <scope>NUCLEOTIDE SEQUENCE [LARGE SCALE GENOMIC DNA]</scope>
    <source>
        <strain evidence="10 11">MG28</strain>
    </source>
</reference>
<dbReference type="InterPro" id="IPR020558">
    <property type="entry name" value="DiOHA_6PGluconate_deHydtase_CS"/>
</dbReference>
<evidence type="ECO:0000256" key="2">
    <source>
        <dbReference type="ARBA" id="ARBA00022714"/>
    </source>
</evidence>
<dbReference type="PANTHER" id="PTHR43183">
    <property type="entry name" value="HYPOTHETICAL DIHYDROXYACID DEHYDRATASE (EUROFUNG)-RELATED"/>
    <property type="match status" value="1"/>
</dbReference>
<dbReference type="NCBIfam" id="NF009560">
    <property type="entry name" value="PRK13017.1"/>
    <property type="match status" value="1"/>
</dbReference>
<dbReference type="InterPro" id="IPR037237">
    <property type="entry name" value="IlvD/EDD_N"/>
</dbReference>
<dbReference type="Pfam" id="PF00920">
    <property type="entry name" value="ILVD_EDD_N"/>
    <property type="match status" value="1"/>
</dbReference>
<evidence type="ECO:0000313" key="11">
    <source>
        <dbReference type="Proteomes" id="UP000827138"/>
    </source>
</evidence>
<keyword evidence="4" id="KW-0408">Iron</keyword>
<dbReference type="NCBIfam" id="NF009559">
    <property type="entry name" value="PRK13016.1"/>
    <property type="match status" value="1"/>
</dbReference>
<evidence type="ECO:0000256" key="3">
    <source>
        <dbReference type="ARBA" id="ARBA00022723"/>
    </source>
</evidence>
<keyword evidence="2" id="KW-0001">2Fe-2S</keyword>
<keyword evidence="3" id="KW-0479">Metal-binding</keyword>
<evidence type="ECO:0000256" key="5">
    <source>
        <dbReference type="ARBA" id="ARBA00023014"/>
    </source>
</evidence>
<dbReference type="PROSITE" id="PS00886">
    <property type="entry name" value="ILVD_EDD_1"/>
    <property type="match status" value="1"/>
</dbReference>
<dbReference type="InterPro" id="IPR000581">
    <property type="entry name" value="ILV_EDD_N"/>
</dbReference>
<name>A0ABX8Y5Y0_9ACTN</name>
<keyword evidence="5" id="KW-0411">Iron-sulfur</keyword>
<organism evidence="10 11">
    <name type="scientific">Streptomyces akebiae</name>
    <dbReference type="NCBI Taxonomy" id="2865673"/>
    <lineage>
        <taxon>Bacteria</taxon>
        <taxon>Bacillati</taxon>
        <taxon>Actinomycetota</taxon>
        <taxon>Actinomycetes</taxon>
        <taxon>Kitasatosporales</taxon>
        <taxon>Streptomycetaceae</taxon>
        <taxon>Streptomyces</taxon>
    </lineage>
</organism>
<evidence type="ECO:0000256" key="7">
    <source>
        <dbReference type="ARBA" id="ARBA00023304"/>
    </source>
</evidence>
<dbReference type="InterPro" id="IPR052352">
    <property type="entry name" value="Sugar_Degrad_Dehydratases"/>
</dbReference>
<feature type="domain" description="Dihydroxy-acid/6-phosphogluconate dehydratase C-terminal" evidence="9">
    <location>
        <begin position="362"/>
        <end position="556"/>
    </location>
</feature>
<evidence type="ECO:0000256" key="1">
    <source>
        <dbReference type="ARBA" id="ARBA00006486"/>
    </source>
</evidence>
<gene>
    <name evidence="10" type="ORF">K1J60_34550</name>
</gene>
<protein>
    <submittedName>
        <fullName evidence="10">Dihydroxy-acid dehydratase</fullName>
    </submittedName>
</protein>
<accession>A0ABX8Y5Y0</accession>
<keyword evidence="7" id="KW-0028">Amino-acid biosynthesis</keyword>
<keyword evidence="11" id="KW-1185">Reference proteome</keyword>
<dbReference type="PANTHER" id="PTHR43183:SF2">
    <property type="entry name" value="DIHYDROXY-ACID DEHYDRATASE"/>
    <property type="match status" value="1"/>
</dbReference>
<evidence type="ECO:0000259" key="8">
    <source>
        <dbReference type="Pfam" id="PF00920"/>
    </source>
</evidence>
<dbReference type="Gene3D" id="3.50.30.80">
    <property type="entry name" value="IlvD/EDD C-terminal domain-like"/>
    <property type="match status" value="1"/>
</dbReference>
<sequence length="573" mass="62028">MKKPEELRSHQWYGTDGLRSFSHRARTRQLGYLPEEHLGKPVIAILNTWSDINPCHVHLRDRAQAVKRGVWQAGGFPLEFPVSTLSETFQKPTPMLYRNMLAMETEELLRSYPVDGAVLMGGCDKSTPALLMGAASVDLPAVFVPAGPMLPGHWRNEVLGSGTDMWKYWDDKRAGLIGDCEMTELESGLARSPGHCMTMGTASTLTAAAEALGVTVPGASSIPAVDSGHDRMAAAAGLRIVELVHKDRKLSDLLTADAFEDAVTTVLGLGGSTNAVIHLIAMAGRAGVQLTLDDFDRIARTVPVLANVRPGGRTYLMEDFHFAGGLPGFLSRITDLLHLDRPTVSHDTMREQLDGALVHNDDVIRTRDNPVATEGGVAVLRGNLCPDGAVIKHISAEPHLLKHTGPAVVFDDYRTMQRTINDPSLGITADSVLVLRNSGPKGGPGMPEYGMLPIPDHLLKQGVRDMVRISDARMSGTSYGACVLHVAPESYIGGPLALVRTGDSITLDVGARSLRLNVDDEELERRRAGWTPPPTRYERGYGALYNDQITQADTGCDFEFLARPGKVPDPYAG</sequence>
<dbReference type="SUPFAM" id="SSF143975">
    <property type="entry name" value="IlvD/EDD N-terminal domain-like"/>
    <property type="match status" value="1"/>
</dbReference>
<evidence type="ECO:0000256" key="4">
    <source>
        <dbReference type="ARBA" id="ARBA00023004"/>
    </source>
</evidence>
<feature type="domain" description="Dihydroxy-acid/6-phosphogluconate dehydratase N-terminal" evidence="8">
    <location>
        <begin position="40"/>
        <end position="351"/>
    </location>
</feature>
<evidence type="ECO:0000259" key="9">
    <source>
        <dbReference type="Pfam" id="PF24877"/>
    </source>
</evidence>
<dbReference type="Proteomes" id="UP000827138">
    <property type="component" value="Chromosome"/>
</dbReference>
<dbReference type="SUPFAM" id="SSF52016">
    <property type="entry name" value="LeuD/IlvD-like"/>
    <property type="match status" value="1"/>
</dbReference>
<evidence type="ECO:0000256" key="6">
    <source>
        <dbReference type="ARBA" id="ARBA00023239"/>
    </source>
</evidence>
<keyword evidence="7" id="KW-0100">Branched-chain amino acid biosynthesis</keyword>
<proteinExistence type="inferred from homology"/>
<evidence type="ECO:0000313" key="10">
    <source>
        <dbReference type="EMBL" id="QYX83354.1"/>
    </source>
</evidence>
<comment type="similarity">
    <text evidence="1">Belongs to the IlvD/Edd family.</text>
</comment>
<dbReference type="InterPro" id="IPR056740">
    <property type="entry name" value="ILV_EDD_C"/>
</dbReference>
<dbReference type="EMBL" id="CP080647">
    <property type="protein sequence ID" value="QYX83354.1"/>
    <property type="molecule type" value="Genomic_DNA"/>
</dbReference>
<dbReference type="Pfam" id="PF24877">
    <property type="entry name" value="ILV_EDD_C"/>
    <property type="match status" value="1"/>
</dbReference>
<keyword evidence="6" id="KW-0456">Lyase</keyword>
<dbReference type="NCBIfam" id="NF004784">
    <property type="entry name" value="PRK06131.1"/>
    <property type="match status" value="1"/>
</dbReference>